<organism evidence="3">
    <name type="scientific">Streptomyces globisporus</name>
    <dbReference type="NCBI Taxonomy" id="1908"/>
    <lineage>
        <taxon>Bacteria</taxon>
        <taxon>Bacillati</taxon>
        <taxon>Actinomycetota</taxon>
        <taxon>Actinomycetes</taxon>
        <taxon>Kitasatosporales</taxon>
        <taxon>Streptomycetaceae</taxon>
        <taxon>Streptomyces</taxon>
    </lineage>
</organism>
<dbReference type="PANTHER" id="PTHR30349">
    <property type="entry name" value="PHAGE INTEGRASE-RELATED"/>
    <property type="match status" value="1"/>
</dbReference>
<sequence>MLTFDVVIWSIRQRKGRPKPWELRWRVGAEGHSKSFTVKPQADGRRSQLMAALRAGQQFDEETGLPEKELAALAMPTWFEHAKAYALMKWPGAAAKHRASIAESLAVVTPVFTSGTGTRPDARVLRAALYQWAFRAVDGPKNQLVSRADVQEPSDDVRKALEWVGQHSMRVDEAAKPENVRAALTALSRLLNGKPAAENTANRKRMVLSNAFRYAVEERALLTRHPFLSVDWSAPQISDEVDFRWVPGPRLARALLAAVAAQGKRGEQLEAFYGAVYYVATRPGEAAALKESDFILPPESEPEAWGEVLVSESHPEVGGGWTDSGKAHDERGLKHRARKAVRAVPVPPIYVRMVRAHIARFGVAPDGRLFRAVRGGRLTSNEYSEVWSEARKAVLSEQELRTALAEVPYSLRHAAISLWIKSGMDPVEAAYRAGHSLAVLYRFYAKLLKGGSAAANRLVELGLRAEE</sequence>
<dbReference type="InterPro" id="IPR002104">
    <property type="entry name" value="Integrase_catalytic"/>
</dbReference>
<gene>
    <name evidence="3" type="ORF">ID875_09140</name>
</gene>
<dbReference type="PANTHER" id="PTHR30349:SF64">
    <property type="entry name" value="PROPHAGE INTEGRASE INTD-RELATED"/>
    <property type="match status" value="1"/>
</dbReference>
<reference evidence="3" key="1">
    <citation type="journal article" date="2020" name="PLoS ONE">
        <title>Isolation and characterization of Streptomyces bacteriophages and Streptomyces strains encoding biosynthetic arsenals: Streptomyces strains and phages for antibiotic discovery.</title>
        <authorList>
            <person name="Montano E.T."/>
            <person name="Nideffer J.F."/>
            <person name="Brumage L."/>
            <person name="Erb M."/>
            <person name="Derman A.I."/>
            <person name="Davis J.P."/>
            <person name="Estrada E."/>
            <person name="Fu S."/>
            <person name="Le D."/>
            <person name="Vuppala A."/>
            <person name="Tran C."/>
            <person name="Luterstein E."/>
            <person name="Lakkaraju S."/>
            <person name="Panchagnula S."/>
            <person name="Ren C."/>
            <person name="Doan J."/>
            <person name="Tran S."/>
            <person name="Soriano J."/>
            <person name="Fujita Y."/>
            <person name="Gutala P."/>
            <person name="Fujii Q."/>
            <person name="Lee M."/>
            <person name="Bui A."/>
            <person name="Villarreal C."/>
            <person name="Shing S.R."/>
            <person name="Kim S."/>
            <person name="Freeman D."/>
            <person name="Racha V."/>
            <person name="Ho A."/>
            <person name="Kumar P."/>
            <person name="Falah K."/>
            <person name="Dawson T."/>
            <person name="Enustun E."/>
            <person name="Prichard A."/>
            <person name="Gomez A."/>
            <person name="Khanna K."/>
            <person name="Trigg S."/>
            <person name="Fernandez L."/>
            <person name="Pogliano K."/>
            <person name="Pogliano J."/>
        </authorList>
    </citation>
    <scope>NUCLEOTIDE SEQUENCE</scope>
    <source>
        <strain evidence="3">QF2</strain>
    </source>
</reference>
<comment type="caution">
    <text evidence="3">The sequence shown here is derived from an EMBL/GenBank/DDBJ whole genome shotgun (WGS) entry which is preliminary data.</text>
</comment>
<dbReference type="AlphaFoldDB" id="A0A927GN23"/>
<dbReference type="InterPro" id="IPR013762">
    <property type="entry name" value="Integrase-like_cat_sf"/>
</dbReference>
<dbReference type="EMBL" id="JACWUS010000001">
    <property type="protein sequence ID" value="MBD2828484.1"/>
    <property type="molecule type" value="Genomic_DNA"/>
</dbReference>
<evidence type="ECO:0000313" key="3">
    <source>
        <dbReference type="EMBL" id="MBD2828484.1"/>
    </source>
</evidence>
<dbReference type="SUPFAM" id="SSF56349">
    <property type="entry name" value="DNA breaking-rejoining enzymes"/>
    <property type="match status" value="1"/>
</dbReference>
<proteinExistence type="predicted"/>
<dbReference type="PROSITE" id="PS51898">
    <property type="entry name" value="TYR_RECOMBINASE"/>
    <property type="match status" value="1"/>
</dbReference>
<dbReference type="GO" id="GO:0006310">
    <property type="term" value="P:DNA recombination"/>
    <property type="evidence" value="ECO:0007669"/>
    <property type="project" value="UniProtKB-KW"/>
</dbReference>
<dbReference type="InterPro" id="IPR050090">
    <property type="entry name" value="Tyrosine_recombinase_XerCD"/>
</dbReference>
<accession>A0A927GN23</accession>
<name>A0A927GN23_STRGL</name>
<dbReference type="GO" id="GO:0015074">
    <property type="term" value="P:DNA integration"/>
    <property type="evidence" value="ECO:0007669"/>
    <property type="project" value="InterPro"/>
</dbReference>
<evidence type="ECO:0000256" key="1">
    <source>
        <dbReference type="ARBA" id="ARBA00023172"/>
    </source>
</evidence>
<keyword evidence="1" id="KW-0233">DNA recombination</keyword>
<protein>
    <submittedName>
        <fullName evidence="3">Site-specific integrase</fullName>
    </submittedName>
</protein>
<dbReference type="InterPro" id="IPR011010">
    <property type="entry name" value="DNA_brk_join_enz"/>
</dbReference>
<feature type="domain" description="Tyr recombinase" evidence="2">
    <location>
        <begin position="241"/>
        <end position="457"/>
    </location>
</feature>
<evidence type="ECO:0000259" key="2">
    <source>
        <dbReference type="PROSITE" id="PS51898"/>
    </source>
</evidence>
<dbReference type="GO" id="GO:0003677">
    <property type="term" value="F:DNA binding"/>
    <property type="evidence" value="ECO:0007669"/>
    <property type="project" value="InterPro"/>
</dbReference>
<dbReference type="Gene3D" id="1.10.443.10">
    <property type="entry name" value="Intergrase catalytic core"/>
    <property type="match status" value="1"/>
</dbReference>